<evidence type="ECO:0000256" key="7">
    <source>
        <dbReference type="SAM" id="Coils"/>
    </source>
</evidence>
<evidence type="ECO:0000256" key="6">
    <source>
        <dbReference type="ARBA" id="ARBA00023306"/>
    </source>
</evidence>
<name>A0AAW3GNQ5_STRSZ</name>
<dbReference type="Proteomes" id="UP000032278">
    <property type="component" value="Unassembled WGS sequence"/>
</dbReference>
<evidence type="ECO:0000256" key="8">
    <source>
        <dbReference type="SAM" id="MobiDB-lite"/>
    </source>
</evidence>
<evidence type="ECO:0000256" key="3">
    <source>
        <dbReference type="ARBA" id="ARBA00022490"/>
    </source>
</evidence>
<dbReference type="PANTHER" id="PTHR35794">
    <property type="entry name" value="CELL DIVISION PROTEIN DIVIVA"/>
    <property type="match status" value="1"/>
</dbReference>
<dbReference type="Pfam" id="PF05103">
    <property type="entry name" value="DivIVA"/>
    <property type="match status" value="1"/>
</dbReference>
<organism evidence="9 10">
    <name type="scientific">Streptococcus equi subsp. zooepidemicus Sz4is</name>
    <dbReference type="NCBI Taxonomy" id="1381082"/>
    <lineage>
        <taxon>Bacteria</taxon>
        <taxon>Bacillati</taxon>
        <taxon>Bacillota</taxon>
        <taxon>Bacilli</taxon>
        <taxon>Lactobacillales</taxon>
        <taxon>Streptococcaceae</taxon>
        <taxon>Streptococcus</taxon>
    </lineage>
</organism>
<comment type="similarity">
    <text evidence="2">Belongs to the DivIVA family.</text>
</comment>
<dbReference type="GO" id="GO:0051301">
    <property type="term" value="P:cell division"/>
    <property type="evidence" value="ECO:0007669"/>
    <property type="project" value="UniProtKB-KW"/>
</dbReference>
<feature type="coiled-coil region" evidence="7">
    <location>
        <begin position="108"/>
        <end position="135"/>
    </location>
</feature>
<gene>
    <name evidence="9" type="primary">divIVAS</name>
    <name evidence="9" type="ORF">AT55_00770</name>
</gene>
<evidence type="ECO:0000256" key="4">
    <source>
        <dbReference type="ARBA" id="ARBA00022618"/>
    </source>
</evidence>
<proteinExistence type="inferred from homology"/>
<dbReference type="RefSeq" id="WP_043036580.1">
    <property type="nucleotide sequence ID" value="NZ_JAUE01000024.1"/>
</dbReference>
<dbReference type="AlphaFoldDB" id="A0AAW3GNQ5"/>
<dbReference type="InterPro" id="IPR019933">
    <property type="entry name" value="DivIVA_domain"/>
</dbReference>
<dbReference type="EMBL" id="JAUE01000024">
    <property type="protein sequence ID" value="KIS18573.1"/>
    <property type="molecule type" value="Genomic_DNA"/>
</dbReference>
<reference evidence="9 10" key="1">
    <citation type="submission" date="2013-11" db="EMBL/GenBank/DDBJ databases">
        <authorList>
            <person name="da Piedade I."/>
            <person name="Tang M.H.E."/>
            <person name="Bojesen A.M."/>
        </authorList>
    </citation>
    <scope>NUCLEOTIDE SEQUENCE [LARGE SCALE GENOMIC DNA]</scope>
    <source>
        <strain evidence="9 10">Sz4is</strain>
    </source>
</reference>
<keyword evidence="4" id="KW-0132">Cell division</keyword>
<evidence type="ECO:0000313" key="10">
    <source>
        <dbReference type="Proteomes" id="UP000032278"/>
    </source>
</evidence>
<comment type="caution">
    <text evidence="9">The sequence shown here is derived from an EMBL/GenBank/DDBJ whole genome shotgun (WGS) entry which is preliminary data.</text>
</comment>
<dbReference type="PANTHER" id="PTHR35794:SF2">
    <property type="entry name" value="CELL DIVISION PROTEIN DIVIVA"/>
    <property type="match status" value="1"/>
</dbReference>
<protein>
    <submittedName>
        <fullName evidence="9">Cell-division initiation protein</fullName>
    </submittedName>
</protein>
<accession>A0AAW3GNQ5</accession>
<dbReference type="GO" id="GO:0005737">
    <property type="term" value="C:cytoplasm"/>
    <property type="evidence" value="ECO:0007669"/>
    <property type="project" value="UniProtKB-SubCell"/>
</dbReference>
<feature type="compositionally biased region" description="Basic and acidic residues" evidence="8">
    <location>
        <begin position="214"/>
        <end position="233"/>
    </location>
</feature>
<feature type="compositionally biased region" description="Polar residues" evidence="8">
    <location>
        <begin position="241"/>
        <end position="251"/>
    </location>
</feature>
<evidence type="ECO:0000256" key="1">
    <source>
        <dbReference type="ARBA" id="ARBA00004496"/>
    </source>
</evidence>
<keyword evidence="3" id="KW-0963">Cytoplasm</keyword>
<keyword evidence="6" id="KW-0131">Cell cycle</keyword>
<evidence type="ECO:0000256" key="2">
    <source>
        <dbReference type="ARBA" id="ARBA00009008"/>
    </source>
</evidence>
<keyword evidence="5 7" id="KW-0175">Coiled coil</keyword>
<feature type="region of interest" description="Disordered" evidence="8">
    <location>
        <begin position="214"/>
        <end position="251"/>
    </location>
</feature>
<dbReference type="Gene3D" id="6.10.250.660">
    <property type="match status" value="1"/>
</dbReference>
<dbReference type="InterPro" id="IPR007793">
    <property type="entry name" value="DivIVA_fam"/>
</dbReference>
<comment type="subcellular location">
    <subcellularLocation>
        <location evidence="1">Cytoplasm</location>
    </subcellularLocation>
</comment>
<evidence type="ECO:0000256" key="5">
    <source>
        <dbReference type="ARBA" id="ARBA00023054"/>
    </source>
</evidence>
<dbReference type="NCBIfam" id="TIGR03544">
    <property type="entry name" value="DivI1A_domain"/>
    <property type="match status" value="1"/>
</dbReference>
<sequence length="251" mass="28836">MALTALEIKDKTFKTKFRGYSEEEVNEFLEIVVDDYEALVRKNRDNEAKIRELEEKLSYFDEMKESLSQSVILAQETAEKVKSSANAEATNLVSKATYDAQHLLDESKAKANQLLRDATDEAKRVAIETEELKRQTRVFHQRLVSAIESQLSLSNSPEWDELLQPTAVYLQNSDAAFKEVVKTVLNEDISEADDSNSFDATRQFTPEELEELQRRVEESNKELEAYQVQREEQASEPEVNLSETQTFKLNI</sequence>
<evidence type="ECO:0000313" key="9">
    <source>
        <dbReference type="EMBL" id="KIS18573.1"/>
    </source>
</evidence>